<dbReference type="EMBL" id="CM037624">
    <property type="protein sequence ID" value="KAH8010445.1"/>
    <property type="molecule type" value="Genomic_DNA"/>
</dbReference>
<evidence type="ECO:0000313" key="2">
    <source>
        <dbReference type="Proteomes" id="UP000827872"/>
    </source>
</evidence>
<dbReference type="Proteomes" id="UP000827872">
    <property type="component" value="Linkage Group LG11"/>
</dbReference>
<accession>A0ACB8FTD7</accession>
<organism evidence="1 2">
    <name type="scientific">Sphaerodactylus townsendi</name>
    <dbReference type="NCBI Taxonomy" id="933632"/>
    <lineage>
        <taxon>Eukaryota</taxon>
        <taxon>Metazoa</taxon>
        <taxon>Chordata</taxon>
        <taxon>Craniata</taxon>
        <taxon>Vertebrata</taxon>
        <taxon>Euteleostomi</taxon>
        <taxon>Lepidosauria</taxon>
        <taxon>Squamata</taxon>
        <taxon>Bifurcata</taxon>
        <taxon>Gekkota</taxon>
        <taxon>Sphaerodactylidae</taxon>
        <taxon>Sphaerodactylus</taxon>
    </lineage>
</organism>
<comment type="caution">
    <text evidence="1">The sequence shown here is derived from an EMBL/GenBank/DDBJ whole genome shotgun (WGS) entry which is preliminary data.</text>
</comment>
<gene>
    <name evidence="1" type="ORF">K3G42_004394</name>
</gene>
<reference evidence="1" key="1">
    <citation type="submission" date="2021-08" db="EMBL/GenBank/DDBJ databases">
        <title>The first chromosome-level gecko genome reveals the dynamic sex chromosomes of Neotropical dwarf geckos (Sphaerodactylidae: Sphaerodactylus).</title>
        <authorList>
            <person name="Pinto B.J."/>
            <person name="Keating S.E."/>
            <person name="Gamble T."/>
        </authorList>
    </citation>
    <scope>NUCLEOTIDE SEQUENCE</scope>
    <source>
        <strain evidence="1">TG3544</strain>
    </source>
</reference>
<keyword evidence="2" id="KW-1185">Reference proteome</keyword>
<protein>
    <submittedName>
        <fullName evidence="1">Uncharacterized protein</fullName>
    </submittedName>
</protein>
<evidence type="ECO:0000313" key="1">
    <source>
        <dbReference type="EMBL" id="KAH8010445.1"/>
    </source>
</evidence>
<proteinExistence type="predicted"/>
<sequence>MPDSVAKAGIFQRVCGPSGTVVSYSILDTDQKHNSCVFVGIVLNQEARPVVPVVYEESDFVKRPLSKNIRCLKDYVKDPNRDEPLIGLEYVVEVRFEGKRNPCYECQLCQFNTEVVPMIEHLTGRKHRKAYLIKHFPERGRKKPNMNFPKEDKAKFLKRIAKEIETEEGVKRYKCEGYDRPSVPSNSAKNRARWSRTVYKAENDPVQREKALATLDVFEITSDAEATQVINIAQSLSEALKAFCENKAALQHIKNLPPLLRMFPSEHRNTTNPGKEEERTQELASDGVAPLPGLLGKAPGLLGHAPSASNTCQTGQTISSFTVGSSDLARETSIRMSLAFQLGNFALGVNQWMKQFSQAAPVNFQPNPGGEKSHPSVSSQNSYPKQCHQGSKTQKYDNRKAGGRVSRWDNPGDSYSATGEYPVKCPSQGAPSWYNGGNSNHVPASLPAASNRLGWPQASGYQQQNLQANGGGVQFPFSGGRSYSDYQQQNTEMNNMMGQSSEDPSSSIMSQLRGKDPATLTRMLQELVPYYPDLQRIDIYALAQALSKLS</sequence>
<name>A0ACB8FTD7_9SAUR</name>